<organism evidence="2">
    <name type="scientific">Sipha flava</name>
    <name type="common">yellow sugarcane aphid</name>
    <dbReference type="NCBI Taxonomy" id="143950"/>
    <lineage>
        <taxon>Eukaryota</taxon>
        <taxon>Metazoa</taxon>
        <taxon>Ecdysozoa</taxon>
        <taxon>Arthropoda</taxon>
        <taxon>Hexapoda</taxon>
        <taxon>Insecta</taxon>
        <taxon>Pterygota</taxon>
        <taxon>Neoptera</taxon>
        <taxon>Paraneoptera</taxon>
        <taxon>Hemiptera</taxon>
        <taxon>Sternorrhyncha</taxon>
        <taxon>Aphidomorpha</taxon>
        <taxon>Aphidoidea</taxon>
        <taxon>Aphididae</taxon>
        <taxon>Sipha</taxon>
    </lineage>
</organism>
<protein>
    <submittedName>
        <fullName evidence="4">Uncharacterized protein LOC112692080</fullName>
    </submittedName>
</protein>
<keyword evidence="1" id="KW-0812">Transmembrane</keyword>
<feature type="transmembrane region" description="Helical" evidence="1">
    <location>
        <begin position="45"/>
        <end position="64"/>
    </location>
</feature>
<dbReference type="OrthoDB" id="6606638at2759"/>
<accession>A0A2S2PVM7</accession>
<feature type="transmembrane region" description="Helical" evidence="1">
    <location>
        <begin position="84"/>
        <end position="104"/>
    </location>
</feature>
<dbReference type="Proteomes" id="UP000694846">
    <property type="component" value="Unplaced"/>
</dbReference>
<name>A0A2S2PVM7_9HEMI</name>
<evidence type="ECO:0000313" key="2">
    <source>
        <dbReference type="EMBL" id="MBY69394.1"/>
    </source>
</evidence>
<dbReference type="EMBL" id="GGMS01000191">
    <property type="protein sequence ID" value="MBY69394.1"/>
    <property type="molecule type" value="Transcribed_RNA"/>
</dbReference>
<reference evidence="4" key="2">
    <citation type="submission" date="2025-04" db="UniProtKB">
        <authorList>
            <consortium name="RefSeq"/>
        </authorList>
    </citation>
    <scope>IDENTIFICATION</scope>
    <source>
        <tissue evidence="4">Whole body</tissue>
    </source>
</reference>
<evidence type="ECO:0000256" key="1">
    <source>
        <dbReference type="SAM" id="Phobius"/>
    </source>
</evidence>
<reference evidence="2" key="1">
    <citation type="submission" date="2018-04" db="EMBL/GenBank/DDBJ databases">
        <title>Transcriptome assembly of Sipha flava.</title>
        <authorList>
            <person name="Scully E.D."/>
            <person name="Geib S.M."/>
            <person name="Palmer N.A."/>
            <person name="Koch K."/>
            <person name="Bradshaw J."/>
            <person name="Heng-Moss T."/>
            <person name="Sarath G."/>
        </authorList>
    </citation>
    <scope>NUCLEOTIDE SEQUENCE</scope>
</reference>
<evidence type="ECO:0000313" key="4">
    <source>
        <dbReference type="RefSeq" id="XP_025422406.1"/>
    </source>
</evidence>
<evidence type="ECO:0000313" key="3">
    <source>
        <dbReference type="Proteomes" id="UP000694846"/>
    </source>
</evidence>
<gene>
    <name evidence="4" type="primary">LOC112692080</name>
    <name evidence="2" type="ORF">g.48232</name>
</gene>
<proteinExistence type="predicted"/>
<sequence length="156" mass="17787">MRPAASRTEPNSTAEPNRFAIDRLQLLEYEYRTALSDLEKEQISFNVLSDVCLPVSLLLLIVIWGYQLNAMTVDPDSGEDHTMLLFYGIGLIVISGSACVYIAIRMSVMKPEKINTFFPGEIKPLHTEQKRSQKFYYQTIPEIHRVGKKSTDIFIV</sequence>
<dbReference type="RefSeq" id="XP_025422406.1">
    <property type="nucleotide sequence ID" value="XM_025566621.1"/>
</dbReference>
<dbReference type="GeneID" id="112692080"/>
<dbReference type="AlphaFoldDB" id="A0A2S2PVM7"/>
<keyword evidence="1" id="KW-0472">Membrane</keyword>
<keyword evidence="1" id="KW-1133">Transmembrane helix</keyword>
<keyword evidence="3" id="KW-1185">Reference proteome</keyword>